<accession>A0A0M3HLF3</accession>
<reference evidence="2" key="1">
    <citation type="submission" date="2017-02" db="UniProtKB">
        <authorList>
            <consortium name="WormBaseParasite"/>
        </authorList>
    </citation>
    <scope>IDENTIFICATION</scope>
</reference>
<dbReference type="WBParaSite" id="ALUE_0000234801-mRNA-1">
    <property type="protein sequence ID" value="ALUE_0000234801-mRNA-1"/>
    <property type="gene ID" value="ALUE_0000234801"/>
</dbReference>
<proteinExistence type="predicted"/>
<organism evidence="1 2">
    <name type="scientific">Ascaris lumbricoides</name>
    <name type="common">Giant roundworm</name>
    <dbReference type="NCBI Taxonomy" id="6252"/>
    <lineage>
        <taxon>Eukaryota</taxon>
        <taxon>Metazoa</taxon>
        <taxon>Ecdysozoa</taxon>
        <taxon>Nematoda</taxon>
        <taxon>Chromadorea</taxon>
        <taxon>Rhabditida</taxon>
        <taxon>Spirurina</taxon>
        <taxon>Ascaridomorpha</taxon>
        <taxon>Ascaridoidea</taxon>
        <taxon>Ascarididae</taxon>
        <taxon>Ascaris</taxon>
    </lineage>
</organism>
<protein>
    <submittedName>
        <fullName evidence="2">CBFD_NFYB_HMF domain-containing protein</fullName>
    </submittedName>
</protein>
<keyword evidence="1" id="KW-1185">Reference proteome</keyword>
<name>A0A0M3HLF3_ASCLU</name>
<evidence type="ECO:0000313" key="1">
    <source>
        <dbReference type="Proteomes" id="UP000036681"/>
    </source>
</evidence>
<sequence length="58" mass="6659">MKNTAPPRLKVELLTHFDRFSKNLTITSPLSVVLIDAIVKFIGCNKFSHSREPIYKRS</sequence>
<dbReference type="AlphaFoldDB" id="A0A0M3HLF3"/>
<dbReference type="Proteomes" id="UP000036681">
    <property type="component" value="Unplaced"/>
</dbReference>
<evidence type="ECO:0000313" key="2">
    <source>
        <dbReference type="WBParaSite" id="ALUE_0000234801-mRNA-1"/>
    </source>
</evidence>